<dbReference type="InterPro" id="IPR057302">
    <property type="entry name" value="Rrp5_S1"/>
</dbReference>
<dbReference type="PANTHER" id="PTHR23270">
    <property type="entry name" value="PROGRAMMED CELL DEATH PROTEIN 11 PRE-RRNA PROCESSING PROTEIN RRP5"/>
    <property type="match status" value="1"/>
</dbReference>
<reference evidence="9" key="2">
    <citation type="submission" date="2022-06" db="UniProtKB">
        <authorList>
            <consortium name="EnsemblMetazoa"/>
        </authorList>
    </citation>
    <scope>IDENTIFICATION</scope>
    <source>
        <strain evidence="9">p50T (Dazao)</strain>
    </source>
</reference>
<keyword evidence="4" id="KW-0677">Repeat</keyword>
<dbReference type="RefSeq" id="XP_004925728.1">
    <property type="nucleotide sequence ID" value="XM_004925671.5"/>
</dbReference>
<dbReference type="SUPFAM" id="SSF48452">
    <property type="entry name" value="TPR-like"/>
    <property type="match status" value="2"/>
</dbReference>
<keyword evidence="10" id="KW-1185">Reference proteome</keyword>
<proteinExistence type="predicted"/>
<feature type="domain" description="S1 motif" evidence="8">
    <location>
        <begin position="437"/>
        <end position="514"/>
    </location>
</feature>
<dbReference type="EnsemblMetazoa" id="XM_004925671.4">
    <property type="protein sequence ID" value="XP_004925728.1"/>
    <property type="gene ID" value="LOC101747169"/>
</dbReference>
<dbReference type="GeneID" id="101747169"/>
<dbReference type="InterPro" id="IPR011990">
    <property type="entry name" value="TPR-like_helical_dom_sf"/>
</dbReference>
<dbReference type="InterPro" id="IPR012340">
    <property type="entry name" value="NA-bd_OB-fold"/>
</dbReference>
<feature type="region of interest" description="Disordered" evidence="7">
    <location>
        <begin position="1"/>
        <end position="50"/>
    </location>
</feature>
<dbReference type="Pfam" id="PF23459">
    <property type="entry name" value="S1_RRP5"/>
    <property type="match status" value="1"/>
</dbReference>
<dbReference type="InterPro" id="IPR003107">
    <property type="entry name" value="HAT"/>
</dbReference>
<organism evidence="9 10">
    <name type="scientific">Bombyx mori</name>
    <name type="common">Silk moth</name>
    <dbReference type="NCBI Taxonomy" id="7091"/>
    <lineage>
        <taxon>Eukaryota</taxon>
        <taxon>Metazoa</taxon>
        <taxon>Ecdysozoa</taxon>
        <taxon>Arthropoda</taxon>
        <taxon>Hexapoda</taxon>
        <taxon>Insecta</taxon>
        <taxon>Pterygota</taxon>
        <taxon>Neoptera</taxon>
        <taxon>Endopterygota</taxon>
        <taxon>Lepidoptera</taxon>
        <taxon>Glossata</taxon>
        <taxon>Ditrysia</taxon>
        <taxon>Bombycoidea</taxon>
        <taxon>Bombycidae</taxon>
        <taxon>Bombycinae</taxon>
        <taxon>Bombyx</taxon>
    </lineage>
</organism>
<evidence type="ECO:0000256" key="3">
    <source>
        <dbReference type="ARBA" id="ARBA00022552"/>
    </source>
</evidence>
<name>A0A8R2AI33_BOMMO</name>
<dbReference type="AlphaFoldDB" id="A0A8R2AI33"/>
<dbReference type="GO" id="GO:0006364">
    <property type="term" value="P:rRNA processing"/>
    <property type="evidence" value="ECO:0007669"/>
    <property type="project" value="UniProtKB-KW"/>
</dbReference>
<evidence type="ECO:0000313" key="9">
    <source>
        <dbReference type="EnsemblMetazoa" id="XP_004925728.1"/>
    </source>
</evidence>
<evidence type="ECO:0000256" key="5">
    <source>
        <dbReference type="ARBA" id="ARBA00023242"/>
    </source>
</evidence>
<keyword evidence="5" id="KW-0539">Nucleus</keyword>
<keyword evidence="3" id="KW-0698">rRNA processing</keyword>
<evidence type="ECO:0000259" key="8">
    <source>
        <dbReference type="PROSITE" id="PS50126"/>
    </source>
</evidence>
<evidence type="ECO:0000256" key="7">
    <source>
        <dbReference type="SAM" id="MobiDB-lite"/>
    </source>
</evidence>
<feature type="region of interest" description="Disordered" evidence="7">
    <location>
        <begin position="612"/>
        <end position="689"/>
    </location>
</feature>
<feature type="domain" description="S1 motif" evidence="8">
    <location>
        <begin position="534"/>
        <end position="602"/>
    </location>
</feature>
<evidence type="ECO:0000313" key="10">
    <source>
        <dbReference type="Proteomes" id="UP000005204"/>
    </source>
</evidence>
<dbReference type="PROSITE" id="PS50126">
    <property type="entry name" value="S1"/>
    <property type="match status" value="3"/>
</dbReference>
<accession>A0A8R2AI33</accession>
<dbReference type="Proteomes" id="UP000005204">
    <property type="component" value="Unassembled WGS sequence"/>
</dbReference>
<feature type="compositionally biased region" description="Basic and acidic residues" evidence="7">
    <location>
        <begin position="800"/>
        <end position="820"/>
    </location>
</feature>
<feature type="compositionally biased region" description="Basic and acidic residues" evidence="7">
    <location>
        <begin position="830"/>
        <end position="884"/>
    </location>
</feature>
<dbReference type="InterPro" id="IPR008847">
    <property type="entry name" value="Suf"/>
</dbReference>
<dbReference type="Gene3D" id="1.25.40.10">
    <property type="entry name" value="Tetratricopeptide repeat domain"/>
    <property type="match status" value="1"/>
</dbReference>
<dbReference type="SMART" id="SM00316">
    <property type="entry name" value="S1"/>
    <property type="match status" value="6"/>
</dbReference>
<dbReference type="Pfam" id="PF05843">
    <property type="entry name" value="Suf"/>
    <property type="match status" value="1"/>
</dbReference>
<dbReference type="GO" id="GO:0032040">
    <property type="term" value="C:small-subunit processome"/>
    <property type="evidence" value="ECO:0007669"/>
    <property type="project" value="TreeGrafter"/>
</dbReference>
<evidence type="ECO:0000256" key="2">
    <source>
        <dbReference type="ARBA" id="ARBA00022517"/>
    </source>
</evidence>
<sequence>MADAEEYFPRGGKKPTGAHFKQSGNFLGVAEKAEKKKKKPKKKSEGDDGYLSDEAQDYLKTHKLNNNLIFLSSKSLRPGINLLGRVIHVSDVKIKVSMPCKLLGNVMACHISESYNKLLEAYVEDKTEKVRELSQMFKPGQYIAVSVVELAPGNTMLTTMPQHVNSGKRHTEIKKGAIFQAAVSSVEDHGYVMDLGIPNTTAFLPKKDANPEIDLDTGMVCWCAVKSVKQTADSSVVALGAAPDCLQAARLQHKPDSQLLPGNALHFTVDSAVDNGVKGFVFDDVQACVLRQHLDKGKAKRPAVGQKVTARVLFVMPPRNMPYLTLKNIFETTYPDLEQERKYKDGDIIEEAQVLKITGRSVHMKLDHGCTAVMSIKRIDIEEEMTDEEVIAKSYPVGSTHRVRVLNYNLSDYFYSVTDDPSVVNEKYFTMEQLSVGEIVDGHVKTVTDSYILVSLGRMHGYVGLTHLTDTGVLLDPRQGSNPKLTKKFKVGQQVRARVLSVDPAKPALMLTLKPSLLAADLDVLQRHDQAVIGKVYTGVIYAIRDYILVSFFNNLMAYVPKTMVSIEPIENLTEAFHVGQIVSCTILNVDIENKKLLGSLIPTQTFRINRKRKAKEKHDSIGEERETEDEGATQINEEKDKPKNKQTLASGDAPDKKKKKKKDNRVDGEMNGRTEGKTSEESDAIDTDLSEECEQVLTPEDLALLDLSQCRTKKQYKKRIDSILNAVSEIHSGIPLLEEKIAKIEAKGLTTKNKMLHTALHSEKLINEERAKKLNEGLETARRALADLRAEPHNNCTKQTDDVQPEVKENIENENIQKKIDKKRKANKERKNAKDETEIRDKKRKGTDDVRKTEDSKTDQGRKGRGEPAEKRRTVNVTEELRPVLHAPSAKDFWSGTLDSGKTLQDQQSSSSDDEEKEQPKKKRKKLSVAEKLAKAREEEERLREMEKRAIESDAQPRSADHFQRALLANPSASQLWIAYMAFHLQATEIEKARAVARKALSTICFREEDEKLNVWLALINLENRFGTKESQQKTLEEALQMNDTFKVHSKLLDIYVDTGKQQELSALVDLMLRKYKKDPKTYTLCGTACYKLNLKEKARYVMQKALNVLEKKEHVQVLVQFALLERDRGERERAEALLEQVLAVYPQRVDVCAVYVDMLVKENDIERVRQVMERITSHQLPARKMKVLYKKWIEVEEKIGDEGKAEIIRQRAIEYVEKAKF</sequence>
<comment type="subcellular location">
    <subcellularLocation>
        <location evidence="1">Nucleus</location>
        <location evidence="1">Nucleolus</location>
    </subcellularLocation>
</comment>
<dbReference type="PANTHER" id="PTHR23270:SF10">
    <property type="entry name" value="PROTEIN RRP5 HOMOLOG"/>
    <property type="match status" value="1"/>
</dbReference>
<dbReference type="SMART" id="SM00386">
    <property type="entry name" value="HAT"/>
    <property type="match status" value="5"/>
</dbReference>
<dbReference type="FunFam" id="2.40.50.140:FF:000196">
    <property type="entry name" value="rRNA biogenesis protein RRP5"/>
    <property type="match status" value="1"/>
</dbReference>
<dbReference type="OrthoDB" id="412781at2759"/>
<feature type="compositionally biased region" description="Basic and acidic residues" evidence="7">
    <location>
        <begin position="929"/>
        <end position="942"/>
    </location>
</feature>
<feature type="domain" description="S1 motif" evidence="8">
    <location>
        <begin position="79"/>
        <end position="160"/>
    </location>
</feature>
<dbReference type="Gene3D" id="2.40.50.140">
    <property type="entry name" value="Nucleic acid-binding proteins"/>
    <property type="match status" value="3"/>
</dbReference>
<dbReference type="CDD" id="cd05694">
    <property type="entry name" value="S1_Rrp5_repeat_hs2_sc2"/>
    <property type="match status" value="1"/>
</dbReference>
<dbReference type="CTD" id="42899"/>
<keyword evidence="2" id="KW-0690">Ribosome biogenesis</keyword>
<evidence type="ECO:0000256" key="6">
    <source>
        <dbReference type="ARBA" id="ARBA00073619"/>
    </source>
</evidence>
<dbReference type="SUPFAM" id="SSF50249">
    <property type="entry name" value="Nucleic acid-binding proteins"/>
    <property type="match status" value="3"/>
</dbReference>
<evidence type="ECO:0000256" key="1">
    <source>
        <dbReference type="ARBA" id="ARBA00004604"/>
    </source>
</evidence>
<evidence type="ECO:0000256" key="4">
    <source>
        <dbReference type="ARBA" id="ARBA00022737"/>
    </source>
</evidence>
<dbReference type="InterPro" id="IPR003029">
    <property type="entry name" value="S1_domain"/>
</dbReference>
<feature type="compositionally biased region" description="Basic and acidic residues" evidence="7">
    <location>
        <begin position="665"/>
        <end position="681"/>
    </location>
</feature>
<dbReference type="GO" id="GO:0003723">
    <property type="term" value="F:RNA binding"/>
    <property type="evidence" value="ECO:0007669"/>
    <property type="project" value="TreeGrafter"/>
</dbReference>
<protein>
    <recommendedName>
        <fullName evidence="6">rRNA biogenesis protein RRP5</fullName>
    </recommendedName>
</protein>
<feature type="region of interest" description="Disordered" evidence="7">
    <location>
        <begin position="790"/>
        <end position="942"/>
    </location>
</feature>
<dbReference type="InterPro" id="IPR045209">
    <property type="entry name" value="Rrp5"/>
</dbReference>
<reference evidence="10" key="1">
    <citation type="journal article" date="2008" name="Insect Biochem. Mol. Biol.">
        <title>The genome of a lepidopteran model insect, the silkworm Bombyx mori.</title>
        <authorList>
            <consortium name="International Silkworm Genome Consortium"/>
        </authorList>
    </citation>
    <scope>NUCLEOTIDE SEQUENCE [LARGE SCALE GENOMIC DNA]</scope>
    <source>
        <strain evidence="10">p50T</strain>
    </source>
</reference>
<dbReference type="KEGG" id="bmor:101747169"/>